<dbReference type="Pfam" id="PF10400">
    <property type="entry name" value="Vir_act_alpha_C"/>
    <property type="match status" value="1"/>
</dbReference>
<dbReference type="Proteomes" id="UP000004416">
    <property type="component" value="Unassembled WGS sequence"/>
</dbReference>
<organism evidence="4 5">
    <name type="scientific">Desulfitobacterium hafniense DP7</name>
    <dbReference type="NCBI Taxonomy" id="537010"/>
    <lineage>
        <taxon>Bacteria</taxon>
        <taxon>Bacillati</taxon>
        <taxon>Bacillota</taxon>
        <taxon>Clostridia</taxon>
        <taxon>Eubacteriales</taxon>
        <taxon>Desulfitobacteriaceae</taxon>
        <taxon>Desulfitobacterium</taxon>
    </lineage>
</organism>
<dbReference type="PANTHER" id="PTHR43252:SF2">
    <property type="entry name" value="TRANSCRIPTION REGULATOR, PADR-LIKE FAMILY"/>
    <property type="match status" value="1"/>
</dbReference>
<dbReference type="SUPFAM" id="SSF46785">
    <property type="entry name" value="Winged helix' DNA-binding domain"/>
    <property type="match status" value="1"/>
</dbReference>
<feature type="domain" description="Transcription regulator PadR N-terminal" evidence="1">
    <location>
        <begin position="16"/>
        <end position="89"/>
    </location>
</feature>
<evidence type="ECO:0000259" key="3">
    <source>
        <dbReference type="Pfam" id="PF13788"/>
    </source>
</evidence>
<dbReference type="InterPro" id="IPR018309">
    <property type="entry name" value="Tscrpt_reg_PadR_C"/>
</dbReference>
<dbReference type="Pfam" id="PF03551">
    <property type="entry name" value="PadR"/>
    <property type="match status" value="1"/>
</dbReference>
<dbReference type="Gene3D" id="1.10.10.10">
    <property type="entry name" value="Winged helix-like DNA-binding domain superfamily/Winged helix DNA-binding domain"/>
    <property type="match status" value="1"/>
</dbReference>
<dbReference type="PATRIC" id="fig|537010.4.peg.331"/>
<evidence type="ECO:0000259" key="1">
    <source>
        <dbReference type="Pfam" id="PF03551"/>
    </source>
</evidence>
<protein>
    <submittedName>
        <fullName evidence="4">Transcriptional regulator, PadR family</fullName>
    </submittedName>
</protein>
<dbReference type="InterPro" id="IPR036390">
    <property type="entry name" value="WH_DNA-bd_sf"/>
</dbReference>
<evidence type="ECO:0000313" key="4">
    <source>
        <dbReference type="EMBL" id="EHL08928.1"/>
    </source>
</evidence>
<gene>
    <name evidence="4" type="ORF">HMPREF0322_00349</name>
</gene>
<accession>G9XHC6</accession>
<sequence>MLFQTRCIFMSIDHAILGILSWQPSTGYELKKIFEESSFMYWSGNNNQIYKALIKMQEEELVTNEVIHQESSPSKKVYTITEEGLKKLKTWVLHSPEVPEIKKTFLVQLAWSDILNDQEINESLSSYENELKLHLALQQEKARRSLHSPNRTSRESLIWEMISENIISTYSHELNWVQETRRKLHEHQLIEEKEKMNYQIRETENKKYIELISIENRLNTENDTLDLISLCWEHELSRLMLHYTTLSEDFFDLKTGVAGGIIQKFSNYGIKIVLIVPQETMQKGRFREMTAETNKGNHFRMYESKEEAEAWLLE</sequence>
<dbReference type="Pfam" id="PF13788">
    <property type="entry name" value="DUF4180"/>
    <property type="match status" value="1"/>
</dbReference>
<proteinExistence type="predicted"/>
<feature type="domain" description="DUF4180" evidence="3">
    <location>
        <begin position="204"/>
        <end position="312"/>
    </location>
</feature>
<dbReference type="InterPro" id="IPR036388">
    <property type="entry name" value="WH-like_DNA-bd_sf"/>
</dbReference>
<reference evidence="4 5" key="1">
    <citation type="submission" date="2011-08" db="EMBL/GenBank/DDBJ databases">
        <authorList>
            <person name="Weinstock G."/>
            <person name="Sodergren E."/>
            <person name="Clifton S."/>
            <person name="Fulton L."/>
            <person name="Fulton B."/>
            <person name="Courtney L."/>
            <person name="Fronick C."/>
            <person name="Harrison M."/>
            <person name="Strong C."/>
            <person name="Farmer C."/>
            <person name="Delahaunty K."/>
            <person name="Markovic C."/>
            <person name="Hall O."/>
            <person name="Minx P."/>
            <person name="Tomlinson C."/>
            <person name="Mitreva M."/>
            <person name="Hou S."/>
            <person name="Chen J."/>
            <person name="Wollam A."/>
            <person name="Pepin K.H."/>
            <person name="Johnson M."/>
            <person name="Bhonagiri V."/>
            <person name="Zhang X."/>
            <person name="Suruliraj S."/>
            <person name="Warren W."/>
            <person name="Chinwalla A."/>
            <person name="Mardis E.R."/>
            <person name="Wilson R.K."/>
        </authorList>
    </citation>
    <scope>NUCLEOTIDE SEQUENCE [LARGE SCALE GENOMIC DNA]</scope>
    <source>
        <strain evidence="4 5">DP7</strain>
    </source>
</reference>
<dbReference type="AlphaFoldDB" id="G9XHC6"/>
<comment type="caution">
    <text evidence="4">The sequence shown here is derived from an EMBL/GenBank/DDBJ whole genome shotgun (WGS) entry which is preliminary data.</text>
</comment>
<dbReference type="EMBL" id="AFZX01000010">
    <property type="protein sequence ID" value="EHL08928.1"/>
    <property type="molecule type" value="Genomic_DNA"/>
</dbReference>
<feature type="domain" description="Transcription regulator PadR C-terminal" evidence="2">
    <location>
        <begin position="101"/>
        <end position="184"/>
    </location>
</feature>
<dbReference type="InterPro" id="IPR005149">
    <property type="entry name" value="Tscrpt_reg_PadR_N"/>
</dbReference>
<dbReference type="PANTHER" id="PTHR43252">
    <property type="entry name" value="TRANSCRIPTIONAL REGULATOR YQJI"/>
    <property type="match status" value="1"/>
</dbReference>
<evidence type="ECO:0000259" key="2">
    <source>
        <dbReference type="Pfam" id="PF10400"/>
    </source>
</evidence>
<name>G9XHC6_DESHA</name>
<evidence type="ECO:0000313" key="5">
    <source>
        <dbReference type="Proteomes" id="UP000004416"/>
    </source>
</evidence>
<dbReference type="HOGENOM" id="CLU_911290_0_0_9"/>
<dbReference type="InterPro" id="IPR025438">
    <property type="entry name" value="DUF4180"/>
</dbReference>